<protein>
    <submittedName>
        <fullName evidence="1">YfbM family protein</fullName>
    </submittedName>
</protein>
<dbReference type="EMBL" id="CP147982">
    <property type="protein sequence ID" value="WXK76210.1"/>
    <property type="molecule type" value="Genomic_DNA"/>
</dbReference>
<dbReference type="RefSeq" id="WP_407285963.1">
    <property type="nucleotide sequence ID" value="NZ_CP147982.1"/>
</dbReference>
<sequence length="159" mass="18035">MGVTIGFIGATTEELDRAEREPSWADEYIFELYSGDDFPTRPYGGPDKAWAGLQFLLDGTEVDLDFLMDGSQILEDGTLFGWSAEQIESVARQLRATPWERLAAHYDPERMTKEDVYPNTWRFDAEGELKWLEHAYEGLVAFFSEAAEGGYGAFMSFSF</sequence>
<gene>
    <name evidence="1" type="ORF">WAB15_09560</name>
</gene>
<dbReference type="Proteomes" id="UP001626628">
    <property type="component" value="Chromosome"/>
</dbReference>
<proteinExistence type="predicted"/>
<reference evidence="1 2" key="1">
    <citation type="submission" date="2024-03" db="EMBL/GenBank/DDBJ databases">
        <title>The complete genome of Streptomyces sirii sp.nov.</title>
        <authorList>
            <person name="Zakalyukina Y.V."/>
            <person name="Belik A.R."/>
            <person name="Biryukov M.V."/>
            <person name="Baturina O.A."/>
            <person name="Kabilov M.R."/>
        </authorList>
    </citation>
    <scope>NUCLEOTIDE SEQUENCE [LARGE SCALE GENOMIC DNA]</scope>
    <source>
        <strain evidence="1 2">BP-8</strain>
    </source>
</reference>
<organism evidence="1 2">
    <name type="scientific">Streptomyces sirii</name>
    <dbReference type="NCBI Taxonomy" id="3127701"/>
    <lineage>
        <taxon>Bacteria</taxon>
        <taxon>Bacillati</taxon>
        <taxon>Actinomycetota</taxon>
        <taxon>Actinomycetes</taxon>
        <taxon>Kitasatosporales</taxon>
        <taxon>Streptomycetaceae</taxon>
        <taxon>Streptomyces</taxon>
    </lineage>
</organism>
<dbReference type="InterPro" id="IPR035944">
    <property type="entry name" value="YfbM-like_sf"/>
</dbReference>
<dbReference type="InterPro" id="IPR015068">
    <property type="entry name" value="DUF1877"/>
</dbReference>
<evidence type="ECO:0000313" key="1">
    <source>
        <dbReference type="EMBL" id="WXK76210.1"/>
    </source>
</evidence>
<name>A0ABZ2QJD2_9ACTN</name>
<dbReference type="Pfam" id="PF08974">
    <property type="entry name" value="DUF1877"/>
    <property type="match status" value="1"/>
</dbReference>
<accession>A0ABZ2QJD2</accession>
<keyword evidence="2" id="KW-1185">Reference proteome</keyword>
<evidence type="ECO:0000313" key="2">
    <source>
        <dbReference type="Proteomes" id="UP001626628"/>
    </source>
</evidence>
<dbReference type="Gene3D" id="3.40.1760.10">
    <property type="entry name" value="YfbM-like super family"/>
    <property type="match status" value="1"/>
</dbReference>
<dbReference type="SUPFAM" id="SSF111069">
    <property type="entry name" value="Hypothetical protein yfbM"/>
    <property type="match status" value="1"/>
</dbReference>